<gene>
    <name evidence="7" type="ORF">M569_09831</name>
</gene>
<dbReference type="PANTHER" id="PTHR21717">
    <property type="entry name" value="TELOMERIC REPEAT BINDING PROTEIN"/>
    <property type="match status" value="1"/>
</dbReference>
<sequence length="659" mass="73421">MVLKRRLDFRFSGNGNEAATIPRAPRSIRKKPPRKKILEEENLCSFELLAAVAGKLLEESEGSASCSAAEGKNQLRQGNEKELPKDEGALKFEIFDRGSCAESAFLREISIQEHNLISNFKGLLESDTDRSSLHMTSGAPKPKKLDWDMKLGICADKSSENNNSCNKNDPSSAGESLNLKVEDGSEVVYSRDKKDKIVDSSVANVSSIKDQIGGCVNTNSLVNSESSVKLSLYRKSIPRALLQKHWNNVKLGVRDDDENSFGCSKYSTRVVKSLRPQARIGQRRMRKMMTSSKYRKAAPKLKDYEPFATSEAMKGLYRYRKSIYARERFQQPPLKKRKLSDHNFAVAYEWDTKSENTPEKGNLSHNMTAFFFPGDGTLDCMKVLPNHKEHHVKVSIKSFKVPELYLEVPESATIGSLKRTVLEAVTAILGGGIRVGIFFQGKKVRDDNRTLHQAGISQQSNLDNLGFTLEPNFAHIASANRKHLPVCDAADKTIPLSPATPVIGDTGTSNVVAETPPVISVEGNELVLSLHDEANPETMALVAVSPMKMDTTLAVVPVNQKSKHPKAPSRRTRRPFSVSEVEALVEAVETLGTGRWRDVKMRAFENADHRTYVDLKDKWKTLVHTANISPQQRRGEPVPHELLSRVLSAHSYWSQNQSK</sequence>
<evidence type="ECO:0000256" key="2">
    <source>
        <dbReference type="ARBA" id="ARBA00023125"/>
    </source>
</evidence>
<dbReference type="GO" id="GO:0005634">
    <property type="term" value="C:nucleus"/>
    <property type="evidence" value="ECO:0007669"/>
    <property type="project" value="UniProtKB-SubCell"/>
</dbReference>
<dbReference type="Proteomes" id="UP000015453">
    <property type="component" value="Unassembled WGS sequence"/>
</dbReference>
<dbReference type="InterPro" id="IPR029071">
    <property type="entry name" value="Ubiquitin-like_domsf"/>
</dbReference>
<evidence type="ECO:0000259" key="4">
    <source>
        <dbReference type="PROSITE" id="PS50053"/>
    </source>
</evidence>
<keyword evidence="8" id="KW-1185">Reference proteome</keyword>
<dbReference type="InterPro" id="IPR017930">
    <property type="entry name" value="Myb_dom"/>
</dbReference>
<dbReference type="EMBL" id="AUSU01004512">
    <property type="protein sequence ID" value="EPS64950.1"/>
    <property type="molecule type" value="Genomic_DNA"/>
</dbReference>
<dbReference type="GO" id="GO:0042162">
    <property type="term" value="F:telomeric DNA binding"/>
    <property type="evidence" value="ECO:0007669"/>
    <property type="project" value="UniProtKB-ARBA"/>
</dbReference>
<feature type="domain" description="Myb-like" evidence="5">
    <location>
        <begin position="568"/>
        <end position="623"/>
    </location>
</feature>
<protein>
    <submittedName>
        <fullName evidence="7">Uncharacterized protein</fullName>
    </submittedName>
</protein>
<evidence type="ECO:0000313" key="7">
    <source>
        <dbReference type="EMBL" id="EPS64950.1"/>
    </source>
</evidence>
<dbReference type="OrthoDB" id="2020981at2759"/>
<keyword evidence="3" id="KW-0539">Nucleus</keyword>
<keyword evidence="2" id="KW-0238">DNA-binding</keyword>
<evidence type="ECO:0000259" key="6">
    <source>
        <dbReference type="PROSITE" id="PS51294"/>
    </source>
</evidence>
<name>S8CDN0_9LAMI</name>
<dbReference type="PROSITE" id="PS51294">
    <property type="entry name" value="HTH_MYB"/>
    <property type="match status" value="1"/>
</dbReference>
<dbReference type="InterPro" id="IPR001005">
    <property type="entry name" value="SANT/Myb"/>
</dbReference>
<dbReference type="SUPFAM" id="SSF54236">
    <property type="entry name" value="Ubiquitin-like"/>
    <property type="match status" value="1"/>
</dbReference>
<reference evidence="7 8" key="1">
    <citation type="journal article" date="2013" name="BMC Genomics">
        <title>The miniature genome of a carnivorous plant Genlisea aurea contains a low number of genes and short non-coding sequences.</title>
        <authorList>
            <person name="Leushkin E.V."/>
            <person name="Sutormin R.A."/>
            <person name="Nabieva E.R."/>
            <person name="Penin A.A."/>
            <person name="Kondrashov A.S."/>
            <person name="Logacheva M.D."/>
        </authorList>
    </citation>
    <scope>NUCLEOTIDE SEQUENCE [LARGE SCALE GENOMIC DNA]</scope>
</reference>
<evidence type="ECO:0000259" key="5">
    <source>
        <dbReference type="PROSITE" id="PS50090"/>
    </source>
</evidence>
<dbReference type="InterPro" id="IPR000626">
    <property type="entry name" value="Ubiquitin-like_dom"/>
</dbReference>
<dbReference type="AlphaFoldDB" id="S8CDN0"/>
<dbReference type="InterPro" id="IPR057625">
    <property type="entry name" value="TPR1-6-like_ubiquitin"/>
</dbReference>
<dbReference type="Pfam" id="PF23603">
    <property type="entry name" value="Ubiquitin_TPR1"/>
    <property type="match status" value="1"/>
</dbReference>
<comment type="subcellular location">
    <subcellularLocation>
        <location evidence="1">Nucleus</location>
    </subcellularLocation>
</comment>
<feature type="non-terminal residue" evidence="7">
    <location>
        <position position="659"/>
    </location>
</feature>
<dbReference type="SMART" id="SM00717">
    <property type="entry name" value="SANT"/>
    <property type="match status" value="1"/>
</dbReference>
<dbReference type="Gene3D" id="3.10.20.90">
    <property type="entry name" value="Phosphatidylinositol 3-kinase Catalytic Subunit, Chain A, domain 1"/>
    <property type="match status" value="1"/>
</dbReference>
<organism evidence="7 8">
    <name type="scientific">Genlisea aurea</name>
    <dbReference type="NCBI Taxonomy" id="192259"/>
    <lineage>
        <taxon>Eukaryota</taxon>
        <taxon>Viridiplantae</taxon>
        <taxon>Streptophyta</taxon>
        <taxon>Embryophyta</taxon>
        <taxon>Tracheophyta</taxon>
        <taxon>Spermatophyta</taxon>
        <taxon>Magnoliopsida</taxon>
        <taxon>eudicotyledons</taxon>
        <taxon>Gunneridae</taxon>
        <taxon>Pentapetalae</taxon>
        <taxon>asterids</taxon>
        <taxon>lamiids</taxon>
        <taxon>Lamiales</taxon>
        <taxon>Lentibulariaceae</taxon>
        <taxon>Genlisea</taxon>
    </lineage>
</organism>
<evidence type="ECO:0000256" key="1">
    <source>
        <dbReference type="ARBA" id="ARBA00004123"/>
    </source>
</evidence>
<dbReference type="SUPFAM" id="SSF46689">
    <property type="entry name" value="Homeodomain-like"/>
    <property type="match status" value="1"/>
</dbReference>
<dbReference type="InterPro" id="IPR031105">
    <property type="entry name" value="TRP_plant"/>
</dbReference>
<evidence type="ECO:0000256" key="3">
    <source>
        <dbReference type="ARBA" id="ARBA00023242"/>
    </source>
</evidence>
<dbReference type="CDD" id="cd11660">
    <property type="entry name" value="SANT_TRF"/>
    <property type="match status" value="1"/>
</dbReference>
<dbReference type="InterPro" id="IPR009057">
    <property type="entry name" value="Homeodomain-like_sf"/>
</dbReference>
<feature type="domain" description="Ubiquitin-like" evidence="4">
    <location>
        <begin position="392"/>
        <end position="462"/>
    </location>
</feature>
<comment type="caution">
    <text evidence="7">The sequence shown here is derived from an EMBL/GenBank/DDBJ whole genome shotgun (WGS) entry which is preliminary data.</text>
</comment>
<proteinExistence type="predicted"/>
<evidence type="ECO:0000313" key="8">
    <source>
        <dbReference type="Proteomes" id="UP000015453"/>
    </source>
</evidence>
<dbReference type="PROSITE" id="PS50053">
    <property type="entry name" value="UBIQUITIN_2"/>
    <property type="match status" value="1"/>
</dbReference>
<accession>S8CDN0</accession>
<dbReference type="PROSITE" id="PS50090">
    <property type="entry name" value="MYB_LIKE"/>
    <property type="match status" value="1"/>
</dbReference>
<feature type="domain" description="HTH myb-type" evidence="6">
    <location>
        <begin position="570"/>
        <end position="627"/>
    </location>
</feature>
<dbReference type="Gene3D" id="1.10.246.220">
    <property type="match status" value="1"/>
</dbReference>
<dbReference type="PANTHER" id="PTHR21717:SF78">
    <property type="entry name" value="TELOMERE REPEAT-BINDING PROTEIN 4-LIKE"/>
    <property type="match status" value="1"/>
</dbReference>